<dbReference type="HAMAP" id="MF_00374">
    <property type="entry name" value="Ribosomal_uL29"/>
    <property type="match status" value="1"/>
</dbReference>
<evidence type="ECO:0000313" key="4">
    <source>
        <dbReference type="EMBL" id="SVC74601.1"/>
    </source>
</evidence>
<dbReference type="Pfam" id="PF00831">
    <property type="entry name" value="Ribosomal_L29"/>
    <property type="match status" value="1"/>
</dbReference>
<keyword evidence="2" id="KW-0689">Ribosomal protein</keyword>
<keyword evidence="3" id="KW-0687">Ribonucleoprotein</keyword>
<protein>
    <recommendedName>
        <fullName evidence="5">50S ribosomal protein L29</fullName>
    </recommendedName>
</protein>
<reference evidence="4" key="1">
    <citation type="submission" date="2018-05" db="EMBL/GenBank/DDBJ databases">
        <authorList>
            <person name="Lanie J.A."/>
            <person name="Ng W.-L."/>
            <person name="Kazmierczak K.M."/>
            <person name="Andrzejewski T.M."/>
            <person name="Davidsen T.M."/>
            <person name="Wayne K.J."/>
            <person name="Tettelin H."/>
            <person name="Glass J.I."/>
            <person name="Rusch D."/>
            <person name="Podicherti R."/>
            <person name="Tsui H.-C.T."/>
            <person name="Winkler M.E."/>
        </authorList>
    </citation>
    <scope>NUCLEOTIDE SEQUENCE</scope>
</reference>
<gene>
    <name evidence="4" type="ORF">METZ01_LOCUS327455</name>
</gene>
<evidence type="ECO:0000256" key="1">
    <source>
        <dbReference type="ARBA" id="ARBA00009254"/>
    </source>
</evidence>
<evidence type="ECO:0000256" key="2">
    <source>
        <dbReference type="ARBA" id="ARBA00022980"/>
    </source>
</evidence>
<evidence type="ECO:0000256" key="3">
    <source>
        <dbReference type="ARBA" id="ARBA00023274"/>
    </source>
</evidence>
<organism evidence="4">
    <name type="scientific">marine metagenome</name>
    <dbReference type="NCBI Taxonomy" id="408172"/>
    <lineage>
        <taxon>unclassified sequences</taxon>
        <taxon>metagenomes</taxon>
        <taxon>ecological metagenomes</taxon>
    </lineage>
</organism>
<dbReference type="GO" id="GO:0006412">
    <property type="term" value="P:translation"/>
    <property type="evidence" value="ECO:0007669"/>
    <property type="project" value="InterPro"/>
</dbReference>
<dbReference type="InterPro" id="IPR001854">
    <property type="entry name" value="Ribosomal_uL29"/>
</dbReference>
<dbReference type="AlphaFoldDB" id="A0A382PRJ4"/>
<dbReference type="Gene3D" id="1.10.287.310">
    <property type="match status" value="1"/>
</dbReference>
<proteinExistence type="inferred from homology"/>
<name>A0A382PRJ4_9ZZZZ</name>
<dbReference type="GO" id="GO:1990904">
    <property type="term" value="C:ribonucleoprotein complex"/>
    <property type="evidence" value="ECO:0007669"/>
    <property type="project" value="UniProtKB-KW"/>
</dbReference>
<dbReference type="InterPro" id="IPR036049">
    <property type="entry name" value="Ribosomal_uL29_sf"/>
</dbReference>
<sequence length="78" mass="9026">MNIEDIRKLNNEDLIKEKESVIKNIMDGRFKHKSMALNDTSQIKKLKRDKAKILTVINERKIVSTIAATEEGIEEDDK</sequence>
<evidence type="ECO:0008006" key="5">
    <source>
        <dbReference type="Google" id="ProtNLM"/>
    </source>
</evidence>
<dbReference type="NCBIfam" id="TIGR00012">
    <property type="entry name" value="L29"/>
    <property type="match status" value="1"/>
</dbReference>
<dbReference type="EMBL" id="UINC01108476">
    <property type="protein sequence ID" value="SVC74601.1"/>
    <property type="molecule type" value="Genomic_DNA"/>
</dbReference>
<dbReference type="GO" id="GO:0003735">
    <property type="term" value="F:structural constituent of ribosome"/>
    <property type="evidence" value="ECO:0007669"/>
    <property type="project" value="InterPro"/>
</dbReference>
<dbReference type="SUPFAM" id="SSF46561">
    <property type="entry name" value="Ribosomal protein L29 (L29p)"/>
    <property type="match status" value="1"/>
</dbReference>
<dbReference type="GO" id="GO:0005840">
    <property type="term" value="C:ribosome"/>
    <property type="evidence" value="ECO:0007669"/>
    <property type="project" value="UniProtKB-KW"/>
</dbReference>
<comment type="similarity">
    <text evidence="1">Belongs to the universal ribosomal protein uL29 family.</text>
</comment>
<accession>A0A382PRJ4</accession>